<dbReference type="PANTHER" id="PTHR12673">
    <property type="entry name" value="FACIOGENITAL DYSPLASIA PROTEIN"/>
    <property type="match status" value="1"/>
</dbReference>
<dbReference type="Gene3D" id="1.20.900.10">
    <property type="entry name" value="Dbl homology (DH) domain"/>
    <property type="match status" value="2"/>
</dbReference>
<proteinExistence type="predicted"/>
<dbReference type="STRING" id="133381.A0A2T9Z8U1"/>
<evidence type="ECO:0000256" key="3">
    <source>
        <dbReference type="SAM" id="MobiDB-lite"/>
    </source>
</evidence>
<feature type="compositionally biased region" description="Polar residues" evidence="3">
    <location>
        <begin position="485"/>
        <end position="496"/>
    </location>
</feature>
<dbReference type="PROSITE" id="PS51450">
    <property type="entry name" value="LRR"/>
    <property type="match status" value="1"/>
</dbReference>
<evidence type="ECO:0000313" key="5">
    <source>
        <dbReference type="EMBL" id="PVV01018.1"/>
    </source>
</evidence>
<feature type="region of interest" description="Disordered" evidence="3">
    <location>
        <begin position="485"/>
        <end position="505"/>
    </location>
</feature>
<reference evidence="5 6" key="1">
    <citation type="journal article" date="2018" name="MBio">
        <title>Comparative Genomics Reveals the Core Gene Toolbox for the Fungus-Insect Symbiosis.</title>
        <authorList>
            <person name="Wang Y."/>
            <person name="Stata M."/>
            <person name="Wang W."/>
            <person name="Stajich J.E."/>
            <person name="White M.M."/>
            <person name="Moncalvo J.M."/>
        </authorList>
    </citation>
    <scope>NUCLEOTIDE SEQUENCE [LARGE SCALE GENOMIC DNA]</scope>
    <source>
        <strain evidence="5 6">SC-DP-2</strain>
    </source>
</reference>
<dbReference type="AlphaFoldDB" id="A0A2T9Z8U1"/>
<dbReference type="PANTHER" id="PTHR12673:SF159">
    <property type="entry name" value="LD03170P"/>
    <property type="match status" value="1"/>
</dbReference>
<dbReference type="GO" id="GO:0005085">
    <property type="term" value="F:guanyl-nucleotide exchange factor activity"/>
    <property type="evidence" value="ECO:0007669"/>
    <property type="project" value="InterPro"/>
</dbReference>
<dbReference type="PROSITE" id="PS50010">
    <property type="entry name" value="DH_2"/>
    <property type="match status" value="1"/>
</dbReference>
<protein>
    <recommendedName>
        <fullName evidence="4">DH domain-containing protein</fullName>
    </recommendedName>
</protein>
<comment type="caution">
    <text evidence="5">The sequence shown here is derived from an EMBL/GenBank/DDBJ whole genome shotgun (WGS) entry which is preliminary data.</text>
</comment>
<dbReference type="Pfam" id="PF00621">
    <property type="entry name" value="RhoGEF"/>
    <property type="match status" value="1"/>
</dbReference>
<keyword evidence="1" id="KW-0433">Leucine-rich repeat</keyword>
<dbReference type="SUPFAM" id="SSF52058">
    <property type="entry name" value="L domain-like"/>
    <property type="match status" value="1"/>
</dbReference>
<keyword evidence="2" id="KW-0677">Repeat</keyword>
<evidence type="ECO:0000259" key="4">
    <source>
        <dbReference type="PROSITE" id="PS50010"/>
    </source>
</evidence>
<dbReference type="SMART" id="SM00369">
    <property type="entry name" value="LRR_TYP"/>
    <property type="match status" value="4"/>
</dbReference>
<evidence type="ECO:0000313" key="6">
    <source>
        <dbReference type="Proteomes" id="UP000245609"/>
    </source>
</evidence>
<dbReference type="SMART" id="SM00325">
    <property type="entry name" value="RhoGEF"/>
    <property type="match status" value="1"/>
</dbReference>
<dbReference type="Proteomes" id="UP000245609">
    <property type="component" value="Unassembled WGS sequence"/>
</dbReference>
<accession>A0A2T9Z8U1</accession>
<evidence type="ECO:0000256" key="1">
    <source>
        <dbReference type="ARBA" id="ARBA00022614"/>
    </source>
</evidence>
<feature type="domain" description="DH" evidence="4">
    <location>
        <begin position="813"/>
        <end position="978"/>
    </location>
</feature>
<dbReference type="InterPro" id="IPR032675">
    <property type="entry name" value="LRR_dom_sf"/>
</dbReference>
<dbReference type="InterPro" id="IPR051092">
    <property type="entry name" value="FYVE_RhoGEF_PH"/>
</dbReference>
<dbReference type="Pfam" id="PF13855">
    <property type="entry name" value="LRR_8"/>
    <property type="match status" value="1"/>
</dbReference>
<dbReference type="EMBL" id="MBFS01001445">
    <property type="protein sequence ID" value="PVV01018.1"/>
    <property type="molecule type" value="Genomic_DNA"/>
</dbReference>
<sequence length="1025" mass="113904">MPAILNYSKKISAFVNLDDYLVNDDNDSSYLLDHCSLFKNKQPENTDTHSNSLCSITPKQIISSNTNSCNNSIDSISISSSISKDNDDIAHSKASVHPCTPESFDLDTTPQLFLSKNTSEDSLCKNRFINQVSNFHDGAESSINHIPSSHSRTSTQSTQGLMPLSDPYLSDICSEMGANLCSVDIYLSSSELSDPEILKIPLSGSNSSLPSIYKSSFKLNLDSVIQEEENFGFEHTPSSTHSKSSEQPLCVANIPVLLCSSESKDMPGSTGSNFSDTIGGNTPIETVEFCKTRMKLLSFPDSLFSKSAFSKITKIDLSFNKISSWPEQLSLISNLKTLVLKRNKLPNLPKDIKFLVNLEYLDLSNNQIQTIGEEITTLEKLCVLKLSNNLVCSIPHYLGKLHSHLDILEIDGNPLDDLSLSLVFPILNKTHTKSQKKSKHLSISNARSKPNLKTNACIEINDSTQDKEQTSGLDSGKTLVNIKTFTTKPSNPQNGFSDPDAFSHKENKTKDLDTYYKNKNKLTEILGVDIPGPNDFSCTAGDNGLSSISGNFGPQLSNSKNPSYLQIKREALKTPSNKYIVSDITKKSPEKKNQKVVPELHRRKLFDTPPDLNRMNALKASKVLGITCTENVELPYNIVNSKALLSTQAFSKQDSGGPYRENPTISLLSDSVTDLNIVGQNFKDNFGNECEGLSEDKSQIDFSDSEASLLLSTEAESDDSLESAFKCELTRNSSIVNYNPPETQKIPKNTSNNFKKQKTKSVLMHLLDAWDLDENSSERAEIQKILDSKVYVSRKRASSCSNKPVNNGVSLKKYFQTACELLETEEAYVEGLKKVINVYYIPLEEIDILSKAEVKSLFSNIRVIYELHSKHLLCDLQKEKDNGFANLGSVMHSTADLSHLRISGKPMASLDNHVDANLMDLDYYSLPSLLISPVQRVPRYKLLLEKLLKYANHDTKDYPLLDQAYEQISLVAIDINESKRKHEQKNQSKLGNYEVWGSCSGNNCIYGLCKPKPTTEDHCCKSDTP</sequence>
<keyword evidence="6" id="KW-1185">Reference proteome</keyword>
<dbReference type="InterPro" id="IPR035899">
    <property type="entry name" value="DBL_dom_sf"/>
</dbReference>
<evidence type="ECO:0000256" key="2">
    <source>
        <dbReference type="ARBA" id="ARBA00022737"/>
    </source>
</evidence>
<dbReference type="GO" id="GO:0005737">
    <property type="term" value="C:cytoplasm"/>
    <property type="evidence" value="ECO:0007669"/>
    <property type="project" value="TreeGrafter"/>
</dbReference>
<organism evidence="5 6">
    <name type="scientific">Smittium megazygosporum</name>
    <dbReference type="NCBI Taxonomy" id="133381"/>
    <lineage>
        <taxon>Eukaryota</taxon>
        <taxon>Fungi</taxon>
        <taxon>Fungi incertae sedis</taxon>
        <taxon>Zoopagomycota</taxon>
        <taxon>Kickxellomycotina</taxon>
        <taxon>Harpellomycetes</taxon>
        <taxon>Harpellales</taxon>
        <taxon>Legeriomycetaceae</taxon>
        <taxon>Smittium</taxon>
    </lineage>
</organism>
<dbReference type="InterPro" id="IPR001611">
    <property type="entry name" value="Leu-rich_rpt"/>
</dbReference>
<dbReference type="InterPro" id="IPR003591">
    <property type="entry name" value="Leu-rich_rpt_typical-subtyp"/>
</dbReference>
<dbReference type="InterPro" id="IPR000219">
    <property type="entry name" value="DH_dom"/>
</dbReference>
<dbReference type="Gene3D" id="3.80.10.10">
    <property type="entry name" value="Ribonuclease Inhibitor"/>
    <property type="match status" value="1"/>
</dbReference>
<name>A0A2T9Z8U1_9FUNG</name>
<gene>
    <name evidence="5" type="ORF">BB560_004581</name>
</gene>
<dbReference type="SMART" id="SM00365">
    <property type="entry name" value="LRR_SD22"/>
    <property type="match status" value="2"/>
</dbReference>
<dbReference type="SUPFAM" id="SSF48065">
    <property type="entry name" value="DBL homology domain (DH-domain)"/>
    <property type="match status" value="1"/>
</dbReference>
<dbReference type="OrthoDB" id="2191907at2759"/>